<dbReference type="Pfam" id="PF03631">
    <property type="entry name" value="Virul_fac_BrkB"/>
    <property type="match status" value="1"/>
</dbReference>
<dbReference type="STRING" id="287986.DV20_37015"/>
<dbReference type="InterPro" id="IPR017039">
    <property type="entry name" value="Virul_fac_BrkB"/>
</dbReference>
<dbReference type="OrthoDB" id="4374904at2"/>
<keyword evidence="3 6" id="KW-0812">Transmembrane</keyword>
<keyword evidence="5 6" id="KW-0472">Membrane</keyword>
<organism evidence="7 8">
    <name type="scientific">Amycolatopsis rifamycinica</name>
    <dbReference type="NCBI Taxonomy" id="287986"/>
    <lineage>
        <taxon>Bacteria</taxon>
        <taxon>Bacillati</taxon>
        <taxon>Actinomycetota</taxon>
        <taxon>Actinomycetes</taxon>
        <taxon>Pseudonocardiales</taxon>
        <taxon>Pseudonocardiaceae</taxon>
        <taxon>Amycolatopsis</taxon>
    </lineage>
</organism>
<keyword evidence="2" id="KW-1003">Cell membrane</keyword>
<name>A0A066TQ34_9PSEU</name>
<evidence type="ECO:0000256" key="6">
    <source>
        <dbReference type="SAM" id="Phobius"/>
    </source>
</evidence>
<reference evidence="7 8" key="1">
    <citation type="submission" date="2014-05" db="EMBL/GenBank/DDBJ databases">
        <title>Draft genome sequence of Amycolatopsis rifamycinica DSM 46095.</title>
        <authorList>
            <person name="Lal R."/>
            <person name="Saxena A."/>
            <person name="Kumari R."/>
            <person name="Mukherjee U."/>
            <person name="Singh P."/>
            <person name="Sangwan N."/>
            <person name="Mahato N.K."/>
        </authorList>
    </citation>
    <scope>NUCLEOTIDE SEQUENCE [LARGE SCALE GENOMIC DNA]</scope>
    <source>
        <strain evidence="7 8">DSM 46095</strain>
    </source>
</reference>
<dbReference type="Proteomes" id="UP000027345">
    <property type="component" value="Unassembled WGS sequence"/>
</dbReference>
<feature type="transmembrane region" description="Helical" evidence="6">
    <location>
        <begin position="114"/>
        <end position="132"/>
    </location>
</feature>
<sequence>MLVHPGPAGHPVVLVPGGAGVSAREVIRRAGVVLRDAGRELRGRDLSLWAAGVTFFAVLAVVPLALVALRGAAFLGSPEFVRHGVSRWADALPDPHGPGPALSALTTAALGTPWTALLVTLLPATFYGEGLLRGLVQVAGQPAGALVGWRGRLMFVPVLVLSPTLAIAPLATADTVAGLYTRGGWPTFWGITLSFHIDWLIIASVTAIVFAGSAPRGVRRGPLVAGAFAVAAVLAGFFHGFLLFLAIPLDWSVPFGGLVVVGAVSALILWLYLLHVLLLLGYRLTLSAERTQLGAGGIDAEASKTPTRSPASGQVH</sequence>
<proteinExistence type="predicted"/>
<comment type="caution">
    <text evidence="7">The sequence shown here is derived from an EMBL/GenBank/DDBJ whole genome shotgun (WGS) entry which is preliminary data.</text>
</comment>
<evidence type="ECO:0000256" key="4">
    <source>
        <dbReference type="ARBA" id="ARBA00022989"/>
    </source>
</evidence>
<feature type="transmembrane region" description="Helical" evidence="6">
    <location>
        <begin position="191"/>
        <end position="211"/>
    </location>
</feature>
<dbReference type="EMBL" id="JMQI01000074">
    <property type="protein sequence ID" value="KDN17236.1"/>
    <property type="molecule type" value="Genomic_DNA"/>
</dbReference>
<comment type="subcellular location">
    <subcellularLocation>
        <location evidence="1">Cell membrane</location>
        <topology evidence="1">Multi-pass membrane protein</topology>
    </subcellularLocation>
</comment>
<feature type="transmembrane region" description="Helical" evidence="6">
    <location>
        <begin position="153"/>
        <end position="171"/>
    </location>
</feature>
<keyword evidence="4 6" id="KW-1133">Transmembrane helix</keyword>
<evidence type="ECO:0000256" key="2">
    <source>
        <dbReference type="ARBA" id="ARBA00022475"/>
    </source>
</evidence>
<dbReference type="GO" id="GO:0005886">
    <property type="term" value="C:plasma membrane"/>
    <property type="evidence" value="ECO:0007669"/>
    <property type="project" value="UniProtKB-SubCell"/>
</dbReference>
<dbReference type="AlphaFoldDB" id="A0A066TQ34"/>
<feature type="transmembrane region" description="Helical" evidence="6">
    <location>
        <begin position="48"/>
        <end position="69"/>
    </location>
</feature>
<dbReference type="eggNOG" id="COG1295">
    <property type="taxonomic scope" value="Bacteria"/>
</dbReference>
<evidence type="ECO:0000256" key="3">
    <source>
        <dbReference type="ARBA" id="ARBA00022692"/>
    </source>
</evidence>
<evidence type="ECO:0000313" key="7">
    <source>
        <dbReference type="EMBL" id="KDN17236.1"/>
    </source>
</evidence>
<protein>
    <submittedName>
        <fullName evidence="7">Ribonuclease BN</fullName>
    </submittedName>
</protein>
<keyword evidence="8" id="KW-1185">Reference proteome</keyword>
<feature type="transmembrane region" description="Helical" evidence="6">
    <location>
        <begin position="223"/>
        <end position="249"/>
    </location>
</feature>
<evidence type="ECO:0000313" key="8">
    <source>
        <dbReference type="Proteomes" id="UP000027345"/>
    </source>
</evidence>
<evidence type="ECO:0000256" key="5">
    <source>
        <dbReference type="ARBA" id="ARBA00023136"/>
    </source>
</evidence>
<feature type="transmembrane region" description="Helical" evidence="6">
    <location>
        <begin position="255"/>
        <end position="280"/>
    </location>
</feature>
<evidence type="ECO:0000256" key="1">
    <source>
        <dbReference type="ARBA" id="ARBA00004651"/>
    </source>
</evidence>
<accession>A0A066TQ34</accession>
<gene>
    <name evidence="7" type="ORF">DV20_37015</name>
</gene>